<dbReference type="SMART" id="SM00166">
    <property type="entry name" value="UBX"/>
    <property type="match status" value="1"/>
</dbReference>
<dbReference type="SUPFAM" id="SSF54236">
    <property type="entry name" value="Ubiquitin-like"/>
    <property type="match status" value="1"/>
</dbReference>
<dbReference type="GO" id="GO:0036503">
    <property type="term" value="P:ERAD pathway"/>
    <property type="evidence" value="ECO:0007669"/>
    <property type="project" value="TreeGrafter"/>
</dbReference>
<dbReference type="InterPro" id="IPR001012">
    <property type="entry name" value="UBX_dom"/>
</dbReference>
<dbReference type="GO" id="GO:0005783">
    <property type="term" value="C:endoplasmic reticulum"/>
    <property type="evidence" value="ECO:0007669"/>
    <property type="project" value="TreeGrafter"/>
</dbReference>
<organism evidence="3 4">
    <name type="scientific">Thalassiosira oceanica</name>
    <name type="common">Marine diatom</name>
    <dbReference type="NCBI Taxonomy" id="159749"/>
    <lineage>
        <taxon>Eukaryota</taxon>
        <taxon>Sar</taxon>
        <taxon>Stramenopiles</taxon>
        <taxon>Ochrophyta</taxon>
        <taxon>Bacillariophyta</taxon>
        <taxon>Coscinodiscophyceae</taxon>
        <taxon>Thalassiosirophycidae</taxon>
        <taxon>Thalassiosirales</taxon>
        <taxon>Thalassiosiraceae</taxon>
        <taxon>Thalassiosira</taxon>
    </lineage>
</organism>
<accession>K0T821</accession>
<evidence type="ECO:0000256" key="1">
    <source>
        <dbReference type="SAM" id="MobiDB-lite"/>
    </source>
</evidence>
<dbReference type="InterPro" id="IPR050730">
    <property type="entry name" value="UBX_domain-protein"/>
</dbReference>
<comment type="caution">
    <text evidence="3">The sequence shown here is derived from an EMBL/GenBank/DDBJ whole genome shotgun (WGS) entry which is preliminary data.</text>
</comment>
<dbReference type="PANTHER" id="PTHR23322">
    <property type="entry name" value="FAS-ASSOCIATED PROTEIN"/>
    <property type="match status" value="1"/>
</dbReference>
<name>K0T821_THAOC</name>
<dbReference type="Gene3D" id="3.10.20.90">
    <property type="entry name" value="Phosphatidylinositol 3-kinase Catalytic Subunit, Chain A, domain 1"/>
    <property type="match status" value="1"/>
</dbReference>
<feature type="region of interest" description="Disordered" evidence="1">
    <location>
        <begin position="1"/>
        <end position="32"/>
    </location>
</feature>
<evidence type="ECO:0000313" key="4">
    <source>
        <dbReference type="Proteomes" id="UP000266841"/>
    </source>
</evidence>
<protein>
    <recommendedName>
        <fullName evidence="2">UBX domain-containing protein</fullName>
    </recommendedName>
</protein>
<dbReference type="Proteomes" id="UP000266841">
    <property type="component" value="Unassembled WGS sequence"/>
</dbReference>
<dbReference type="eggNOG" id="KOG1363">
    <property type="taxonomic scope" value="Eukaryota"/>
</dbReference>
<dbReference type="InterPro" id="IPR029071">
    <property type="entry name" value="Ubiquitin-like_domsf"/>
</dbReference>
<dbReference type="GO" id="GO:0043130">
    <property type="term" value="F:ubiquitin binding"/>
    <property type="evidence" value="ECO:0007669"/>
    <property type="project" value="TreeGrafter"/>
</dbReference>
<dbReference type="OrthoDB" id="1026733at2759"/>
<sequence>MDPSTTQRRAPTTAATTTTAATSPSPGSSLTQTAAVATPSNSLIRTLLKVPTIVTILLRVALWPLFKALNLIFPAKEFDGVNNTAAGDRAARAFVALFQQQISTVRPAIDSGDGNADSQEHYVEPPCPFSPRGYASTLNEITSSPQSSRPLLLVYLHSPLLPDDTTFLQKYLCYPQLLRLLNSSSGDDGSGSFGSVVCFGASVHSADGQKLRDLFGVNGFPFLALVNIKSSDSNITMDLLLRMEGSQVLTIPPGQISTYLNTTISRHAETLAEEEARRLQREEDARLREEQNREYQEALLADQMREMEQREAVERERREQEEKEEAERLKRVKEESRLEDSKILLEGAGEPPSSQKTGVARLRFTLPNGKKVDRRFHSTSTIEVIRAFLVIYFNEQGIEIKNFGLSTNYPKKTFSEDDIKLTLEESGLAPQSVIMVQDLDS</sequence>
<dbReference type="AlphaFoldDB" id="K0T821"/>
<dbReference type="OMA" id="ILIRHQW"/>
<feature type="region of interest" description="Disordered" evidence="1">
    <location>
        <begin position="307"/>
        <end position="328"/>
    </location>
</feature>
<dbReference type="Pfam" id="PF00789">
    <property type="entry name" value="UBX"/>
    <property type="match status" value="1"/>
</dbReference>
<dbReference type="PROSITE" id="PS50033">
    <property type="entry name" value="UBX"/>
    <property type="match status" value="1"/>
</dbReference>
<dbReference type="Gene3D" id="3.40.30.10">
    <property type="entry name" value="Glutaredoxin"/>
    <property type="match status" value="1"/>
</dbReference>
<dbReference type="PANTHER" id="PTHR23322:SF1">
    <property type="entry name" value="FAS-ASSOCIATED FACTOR 2"/>
    <property type="match status" value="1"/>
</dbReference>
<dbReference type="CDD" id="cd01767">
    <property type="entry name" value="UBX"/>
    <property type="match status" value="1"/>
</dbReference>
<proteinExistence type="predicted"/>
<keyword evidence="4" id="KW-1185">Reference proteome</keyword>
<gene>
    <name evidence="3" type="ORF">THAOC_05158</name>
</gene>
<evidence type="ECO:0000313" key="3">
    <source>
        <dbReference type="EMBL" id="EJK73229.1"/>
    </source>
</evidence>
<evidence type="ECO:0000259" key="2">
    <source>
        <dbReference type="PROSITE" id="PS50033"/>
    </source>
</evidence>
<dbReference type="EMBL" id="AGNL01004670">
    <property type="protein sequence ID" value="EJK73229.1"/>
    <property type="molecule type" value="Genomic_DNA"/>
</dbReference>
<reference evidence="3 4" key="1">
    <citation type="journal article" date="2012" name="Genome Biol.">
        <title>Genome and low-iron response of an oceanic diatom adapted to chronic iron limitation.</title>
        <authorList>
            <person name="Lommer M."/>
            <person name="Specht M."/>
            <person name="Roy A.S."/>
            <person name="Kraemer L."/>
            <person name="Andreson R."/>
            <person name="Gutowska M.A."/>
            <person name="Wolf J."/>
            <person name="Bergner S.V."/>
            <person name="Schilhabel M.B."/>
            <person name="Klostermeier U.C."/>
            <person name="Beiko R.G."/>
            <person name="Rosenstiel P."/>
            <person name="Hippler M."/>
            <person name="Laroche J."/>
        </authorList>
    </citation>
    <scope>NUCLEOTIDE SEQUENCE [LARGE SCALE GENOMIC DNA]</scope>
    <source>
        <strain evidence="3 4">CCMP1005</strain>
    </source>
</reference>
<feature type="compositionally biased region" description="Low complexity" evidence="1">
    <location>
        <begin position="1"/>
        <end position="31"/>
    </location>
</feature>
<feature type="domain" description="UBX" evidence="2">
    <location>
        <begin position="355"/>
        <end position="436"/>
    </location>
</feature>